<sequence length="258" mass="29889">MKQLSFDTSGDNLNVAVFESGRVLTHFECNVSKQHGEHLLPVIQEVIQGVGWKPEDLDEIYVGRGPGSYTGLRIGITMAKVWAKMMNCKLYTYSSLSLIASQVCTFDVKTLLIPMIDARRGSVYVGAYRWNKHIYQNVMKDVHQDWQDWINQQLIPYLANNQIENLVFVNLVDRELLEMVENRLESSSYKIHTVLEPRSWPNTIHTFQVECSREKDVDLLVPYYAHASLAEQEWAERNRGEVNQDEGYIEYSYESDFP</sequence>
<dbReference type="Pfam" id="PF00814">
    <property type="entry name" value="TsaD"/>
    <property type="match status" value="1"/>
</dbReference>
<dbReference type="RefSeq" id="WP_197115464.1">
    <property type="nucleotide sequence ID" value="NZ_JACBXQ010000003.1"/>
</dbReference>
<evidence type="ECO:0000313" key="3">
    <source>
        <dbReference type="Proteomes" id="UP000721415"/>
    </source>
</evidence>
<accession>A0ABS0LQY7</accession>
<proteinExistence type="predicted"/>
<reference evidence="2 3" key="1">
    <citation type="submission" date="2020-07" db="EMBL/GenBank/DDBJ databases">
        <title>Facklamia lactis sp. nov., isolated from raw milk.</title>
        <authorList>
            <person name="Doll E.V."/>
            <person name="Huptas C."/>
            <person name="Staib L."/>
            <person name="Wenning M."/>
            <person name="Scherer S."/>
        </authorList>
    </citation>
    <scope>NUCLEOTIDE SEQUENCE [LARGE SCALE GENOMIC DNA]</scope>
    <source>
        <strain evidence="2 3">DSM 111018</strain>
    </source>
</reference>
<protein>
    <submittedName>
        <fullName evidence="2">tRNA (Adenosine(37)-N6)-threonylcarbamoyltransferase complex dimerization subunit type 1 TsaB</fullName>
    </submittedName>
</protein>
<dbReference type="PANTHER" id="PTHR11735">
    <property type="entry name" value="TRNA N6-ADENOSINE THREONYLCARBAMOYLTRANSFERASE"/>
    <property type="match status" value="1"/>
</dbReference>
<feature type="domain" description="Gcp-like" evidence="1">
    <location>
        <begin position="31"/>
        <end position="151"/>
    </location>
</feature>
<dbReference type="Proteomes" id="UP000721415">
    <property type="component" value="Unassembled WGS sequence"/>
</dbReference>
<dbReference type="InterPro" id="IPR000905">
    <property type="entry name" value="Gcp-like_dom"/>
</dbReference>
<gene>
    <name evidence="2" type="primary">tsaB</name>
    <name evidence="2" type="ORF">HZY91_06540</name>
</gene>
<evidence type="ECO:0000313" key="2">
    <source>
        <dbReference type="EMBL" id="MBG9986553.1"/>
    </source>
</evidence>
<evidence type="ECO:0000259" key="1">
    <source>
        <dbReference type="Pfam" id="PF00814"/>
    </source>
</evidence>
<keyword evidence="3" id="KW-1185">Reference proteome</keyword>
<dbReference type="SUPFAM" id="SSF53067">
    <property type="entry name" value="Actin-like ATPase domain"/>
    <property type="match status" value="1"/>
</dbReference>
<dbReference type="EMBL" id="JACBXQ010000003">
    <property type="protein sequence ID" value="MBG9986553.1"/>
    <property type="molecule type" value="Genomic_DNA"/>
</dbReference>
<dbReference type="PANTHER" id="PTHR11735:SF11">
    <property type="entry name" value="TRNA THREONYLCARBAMOYLADENOSINE BIOSYNTHESIS PROTEIN TSAB"/>
    <property type="match status" value="1"/>
</dbReference>
<dbReference type="NCBIfam" id="TIGR03725">
    <property type="entry name" value="T6A_YeaZ"/>
    <property type="match status" value="1"/>
</dbReference>
<dbReference type="InterPro" id="IPR043129">
    <property type="entry name" value="ATPase_NBD"/>
</dbReference>
<name>A0ABS0LQY7_9LACT</name>
<organism evidence="2 3">
    <name type="scientific">Facklamia lactis</name>
    <dbReference type="NCBI Taxonomy" id="2749967"/>
    <lineage>
        <taxon>Bacteria</taxon>
        <taxon>Bacillati</taxon>
        <taxon>Bacillota</taxon>
        <taxon>Bacilli</taxon>
        <taxon>Lactobacillales</taxon>
        <taxon>Aerococcaceae</taxon>
        <taxon>Facklamia</taxon>
    </lineage>
</organism>
<dbReference type="InterPro" id="IPR022496">
    <property type="entry name" value="T6A_TsaB"/>
</dbReference>
<comment type="caution">
    <text evidence="2">The sequence shown here is derived from an EMBL/GenBank/DDBJ whole genome shotgun (WGS) entry which is preliminary data.</text>
</comment>
<dbReference type="Gene3D" id="3.30.420.40">
    <property type="match status" value="2"/>
</dbReference>
<dbReference type="CDD" id="cd24032">
    <property type="entry name" value="ASKHA_NBD_TsaB"/>
    <property type="match status" value="1"/>
</dbReference>